<dbReference type="RefSeq" id="WP_100064142.1">
    <property type="nucleotide sequence ID" value="NZ_NUSQ01000247.1"/>
</dbReference>
<accession>A0A2B5X676</accession>
<gene>
    <name evidence="1" type="ORF">COF40_29645</name>
</gene>
<evidence type="ECO:0000313" key="2">
    <source>
        <dbReference type="Proteomes" id="UP000225997"/>
    </source>
</evidence>
<name>A0A2B5X676_9BACI</name>
<reference evidence="1 2" key="1">
    <citation type="submission" date="2017-09" db="EMBL/GenBank/DDBJ databases">
        <title>Large-scale bioinformatics analysis of Bacillus genomes uncovers conserved roles of natural products in bacterial physiology.</title>
        <authorList>
            <consortium name="Agbiome Team Llc"/>
            <person name="Bleich R.M."/>
            <person name="Grubbs K.J."/>
            <person name="Santa Maria K.C."/>
            <person name="Allen S.E."/>
            <person name="Farag S."/>
            <person name="Shank E.A."/>
            <person name="Bowers A."/>
        </authorList>
    </citation>
    <scope>NUCLEOTIDE SEQUENCE [LARGE SCALE GENOMIC DNA]</scope>
    <source>
        <strain evidence="1 2">AFS044250</strain>
    </source>
</reference>
<dbReference type="Proteomes" id="UP000225997">
    <property type="component" value="Unassembled WGS sequence"/>
</dbReference>
<dbReference type="EMBL" id="NUSQ01000247">
    <property type="protein sequence ID" value="PHD56326.1"/>
    <property type="molecule type" value="Genomic_DNA"/>
</dbReference>
<evidence type="ECO:0000313" key="1">
    <source>
        <dbReference type="EMBL" id="PHD56326.1"/>
    </source>
</evidence>
<protein>
    <submittedName>
        <fullName evidence="1">Uncharacterized protein</fullName>
    </submittedName>
</protein>
<proteinExistence type="predicted"/>
<comment type="caution">
    <text evidence="1">The sequence shown here is derived from an EMBL/GenBank/DDBJ whole genome shotgun (WGS) entry which is preliminary data.</text>
</comment>
<sequence length="73" mass="8322">MDKIVTTHVGLVNGKVHIFQMSLEEFLDKVVAADGCFREGLIRFNDILINPEHIVSVQQVSSVRTRRPSRMIE</sequence>
<organism evidence="1 2">
    <name type="scientific">Bacillus toyonensis</name>
    <dbReference type="NCBI Taxonomy" id="155322"/>
    <lineage>
        <taxon>Bacteria</taxon>
        <taxon>Bacillati</taxon>
        <taxon>Bacillota</taxon>
        <taxon>Bacilli</taxon>
        <taxon>Bacillales</taxon>
        <taxon>Bacillaceae</taxon>
        <taxon>Bacillus</taxon>
        <taxon>Bacillus cereus group</taxon>
    </lineage>
</organism>
<dbReference type="AlphaFoldDB" id="A0A2B5X676"/>